<evidence type="ECO:0000313" key="1">
    <source>
        <dbReference type="RefSeq" id="XP_016467166.1"/>
    </source>
</evidence>
<sequence length="177" mass="20314">MPTYTKFIKEILSNKGKVKETLVVKLTDHCSTILQNKLPQKCGDTGSFTVHCSLRSNNFEKSLCDSGASISLMPFSIFWKLEKQIRAIKSVHVSLQLADQTTIIHEEIMEDMLVWMDKFGFPMDFIVVNMEERKASHTKSGEERVVLKMKEAIWVHRDELTVYFEVKAKALKEQAGE</sequence>
<protein>
    <submittedName>
        <fullName evidence="1">Uncharacterized protein</fullName>
    </submittedName>
</protein>
<reference evidence="1" key="1">
    <citation type="submission" date="2025-08" db="UniProtKB">
        <authorList>
            <consortium name="RefSeq"/>
        </authorList>
    </citation>
    <scope>IDENTIFICATION</scope>
</reference>
<gene>
    <name evidence="1" type="primary">LOC107789810</name>
</gene>
<dbReference type="RefSeq" id="XP_016467166.1">
    <property type="nucleotide sequence ID" value="XM_016611680.1"/>
</dbReference>
<dbReference type="PANTHER" id="PTHR33067">
    <property type="entry name" value="RNA-DIRECTED DNA POLYMERASE-RELATED"/>
    <property type="match status" value="1"/>
</dbReference>
<dbReference type="KEGG" id="nta:107789810"/>
<proteinExistence type="predicted"/>
<name>A0A1S3ZRY2_TOBAC</name>
<organism evidence="1">
    <name type="scientific">Nicotiana tabacum</name>
    <name type="common">Common tobacco</name>
    <dbReference type="NCBI Taxonomy" id="4097"/>
    <lineage>
        <taxon>Eukaryota</taxon>
        <taxon>Viridiplantae</taxon>
        <taxon>Streptophyta</taxon>
        <taxon>Embryophyta</taxon>
        <taxon>Tracheophyta</taxon>
        <taxon>Spermatophyta</taxon>
        <taxon>Magnoliopsida</taxon>
        <taxon>eudicotyledons</taxon>
        <taxon>Gunneridae</taxon>
        <taxon>Pentapetalae</taxon>
        <taxon>asterids</taxon>
        <taxon>lamiids</taxon>
        <taxon>Solanales</taxon>
        <taxon>Solanaceae</taxon>
        <taxon>Nicotianoideae</taxon>
        <taxon>Nicotianeae</taxon>
        <taxon>Nicotiana</taxon>
    </lineage>
</organism>
<accession>A0A1S3ZRY2</accession>
<dbReference type="PaxDb" id="4097-A0A1S3ZRY2"/>
<dbReference type="AlphaFoldDB" id="A0A1S3ZRY2"/>
<dbReference type="PANTHER" id="PTHR33067:SF31">
    <property type="entry name" value="RNA-DIRECTED DNA POLYMERASE"/>
    <property type="match status" value="1"/>
</dbReference>
<dbReference type="InterPro" id="IPR021109">
    <property type="entry name" value="Peptidase_aspartic_dom_sf"/>
</dbReference>
<feature type="non-terminal residue" evidence="1">
    <location>
        <position position="177"/>
    </location>
</feature>
<dbReference type="Gene3D" id="2.40.70.10">
    <property type="entry name" value="Acid Proteases"/>
    <property type="match status" value="1"/>
</dbReference>